<dbReference type="AlphaFoldDB" id="M8E368"/>
<comment type="caution">
    <text evidence="2">The sequence shown here is derived from an EMBL/GenBank/DDBJ whole genome shotgun (WGS) entry which is preliminary data.</text>
</comment>
<protein>
    <submittedName>
        <fullName evidence="2">Uncharacterized protein</fullName>
    </submittedName>
</protein>
<reference evidence="2 3" key="1">
    <citation type="submission" date="2013-03" db="EMBL/GenBank/DDBJ databases">
        <title>Assembly of a new bacterial strain Brevibacillus borstelensis AK1.</title>
        <authorList>
            <person name="Rajan I."/>
            <person name="PoliReddy D."/>
            <person name="Sugumar T."/>
            <person name="Rathinam K."/>
            <person name="Alqarawi S."/>
            <person name="Khalil A.B."/>
            <person name="Sivakumar N."/>
        </authorList>
    </citation>
    <scope>NUCLEOTIDE SEQUENCE [LARGE SCALE GENOMIC DNA]</scope>
    <source>
        <strain evidence="2 3">AK1</strain>
    </source>
</reference>
<gene>
    <name evidence="2" type="ORF">I532_06845</name>
</gene>
<organism evidence="2 3">
    <name type="scientific">Brevibacillus borstelensis AK1</name>
    <dbReference type="NCBI Taxonomy" id="1300222"/>
    <lineage>
        <taxon>Bacteria</taxon>
        <taxon>Bacillati</taxon>
        <taxon>Bacillota</taxon>
        <taxon>Bacilli</taxon>
        <taxon>Bacillales</taxon>
        <taxon>Paenibacillaceae</taxon>
        <taxon>Brevibacillus</taxon>
    </lineage>
</organism>
<dbReference type="EMBL" id="APBN01000002">
    <property type="protein sequence ID" value="EMT53711.1"/>
    <property type="molecule type" value="Genomic_DNA"/>
</dbReference>
<keyword evidence="3" id="KW-1185">Reference proteome</keyword>
<feature type="compositionally biased region" description="Basic and acidic residues" evidence="1">
    <location>
        <begin position="61"/>
        <end position="88"/>
    </location>
</feature>
<evidence type="ECO:0000256" key="1">
    <source>
        <dbReference type="SAM" id="MobiDB-lite"/>
    </source>
</evidence>
<accession>M8E368</accession>
<evidence type="ECO:0000313" key="2">
    <source>
        <dbReference type="EMBL" id="EMT53711.1"/>
    </source>
</evidence>
<proteinExistence type="predicted"/>
<name>M8E368_9BACL</name>
<dbReference type="STRING" id="1300222.I532_06845"/>
<sequence length="94" mass="11297">MQVFPENEKETVRVCAQSLEHMYPPALRAFRCKVNDQAICKEEYGEGNDSKANREFIFRPDRTENTHRDEEREHEHEKIKQSYFHELHNSFGKK</sequence>
<dbReference type="Proteomes" id="UP000012081">
    <property type="component" value="Unassembled WGS sequence"/>
</dbReference>
<feature type="region of interest" description="Disordered" evidence="1">
    <location>
        <begin position="61"/>
        <end position="94"/>
    </location>
</feature>
<evidence type="ECO:0000313" key="3">
    <source>
        <dbReference type="Proteomes" id="UP000012081"/>
    </source>
</evidence>